<dbReference type="RefSeq" id="WP_058528902.1">
    <property type="nucleotide sequence ID" value="NZ_CAAAHZ010000002.1"/>
</dbReference>
<dbReference type="AlphaFoldDB" id="A0A0W0VNJ5"/>
<accession>A0A0W0VNJ5</accession>
<dbReference type="SUPFAM" id="SSF50685">
    <property type="entry name" value="Barwin-like endoglucanases"/>
    <property type="match status" value="1"/>
</dbReference>
<gene>
    <name evidence="4" type="primary">rlpA</name>
    <name evidence="8" type="ORF">Llon_0904</name>
</gene>
<feature type="region of interest" description="Disordered" evidence="6">
    <location>
        <begin position="23"/>
        <end position="59"/>
    </location>
</feature>
<evidence type="ECO:0000256" key="3">
    <source>
        <dbReference type="ARBA" id="ARBA00023316"/>
    </source>
</evidence>
<dbReference type="InterPro" id="IPR012997">
    <property type="entry name" value="RplA"/>
</dbReference>
<dbReference type="GO" id="GO:0071555">
    <property type="term" value="P:cell wall organization"/>
    <property type="evidence" value="ECO:0007669"/>
    <property type="project" value="UniProtKB-KW"/>
</dbReference>
<keyword evidence="4" id="KW-1003">Cell membrane</keyword>
<dbReference type="PROSITE" id="PS51724">
    <property type="entry name" value="SPOR"/>
    <property type="match status" value="1"/>
</dbReference>
<keyword evidence="9" id="KW-1185">Reference proteome</keyword>
<dbReference type="InterPro" id="IPR007730">
    <property type="entry name" value="SPOR-like_dom"/>
</dbReference>
<keyword evidence="2 4" id="KW-0456">Lyase</keyword>
<dbReference type="PANTHER" id="PTHR34183:SF1">
    <property type="entry name" value="ENDOLYTIC PEPTIDOGLYCAN TRANSGLYCOSYLASE RLPA"/>
    <property type="match status" value="1"/>
</dbReference>
<evidence type="ECO:0000259" key="7">
    <source>
        <dbReference type="PROSITE" id="PS51724"/>
    </source>
</evidence>
<dbReference type="PANTHER" id="PTHR34183">
    <property type="entry name" value="ENDOLYTIC PEPTIDOGLYCAN TRANSGLYCOSYLASE RLPA"/>
    <property type="match status" value="1"/>
</dbReference>
<dbReference type="STRING" id="45068.Llon_0904"/>
<protein>
    <recommendedName>
        <fullName evidence="4">Endolytic peptidoglycan transglycosylase RlpA</fullName>
        <ecNumber evidence="4">4.2.2.-</ecNumber>
    </recommendedName>
</protein>
<evidence type="ECO:0000313" key="8">
    <source>
        <dbReference type="EMBL" id="KTD21739.1"/>
    </source>
</evidence>
<dbReference type="EC" id="4.2.2.-" evidence="4"/>
<dbReference type="NCBIfam" id="TIGR00413">
    <property type="entry name" value="rlpA"/>
    <property type="match status" value="1"/>
</dbReference>
<dbReference type="SUPFAM" id="SSF110997">
    <property type="entry name" value="Sporulation related repeat"/>
    <property type="match status" value="1"/>
</dbReference>
<dbReference type="InterPro" id="IPR036680">
    <property type="entry name" value="SPOR-like_sf"/>
</dbReference>
<dbReference type="Proteomes" id="UP000054997">
    <property type="component" value="Unassembled WGS sequence"/>
</dbReference>
<evidence type="ECO:0000256" key="6">
    <source>
        <dbReference type="SAM" id="MobiDB-lite"/>
    </source>
</evidence>
<keyword evidence="4" id="KW-0564">Palmitate</keyword>
<evidence type="ECO:0000256" key="2">
    <source>
        <dbReference type="ARBA" id="ARBA00023239"/>
    </source>
</evidence>
<comment type="similarity">
    <text evidence="4 5">Belongs to the RlpA family.</text>
</comment>
<reference evidence="8 9" key="1">
    <citation type="submission" date="2015-11" db="EMBL/GenBank/DDBJ databases">
        <title>Genomic analysis of 38 Legionella species identifies large and diverse effector repertoires.</title>
        <authorList>
            <person name="Burstein D."/>
            <person name="Amaro F."/>
            <person name="Zusman T."/>
            <person name="Lifshitz Z."/>
            <person name="Cohen O."/>
            <person name="Gilbert J.A."/>
            <person name="Pupko T."/>
            <person name="Shuman H.A."/>
            <person name="Segal G."/>
        </authorList>
    </citation>
    <scope>NUCLEOTIDE SEQUENCE [LARGE SCALE GENOMIC DNA]</scope>
    <source>
        <strain evidence="8 9">ATCC 49505</strain>
    </source>
</reference>
<dbReference type="InterPro" id="IPR034718">
    <property type="entry name" value="RlpA"/>
</dbReference>
<dbReference type="GO" id="GO:0005886">
    <property type="term" value="C:plasma membrane"/>
    <property type="evidence" value="ECO:0007669"/>
    <property type="project" value="UniProtKB-SubCell"/>
</dbReference>
<dbReference type="Gene3D" id="3.30.70.1070">
    <property type="entry name" value="Sporulation related repeat"/>
    <property type="match status" value="1"/>
</dbReference>
<dbReference type="EMBL" id="LNYK01000014">
    <property type="protein sequence ID" value="KTD21739.1"/>
    <property type="molecule type" value="Genomic_DNA"/>
</dbReference>
<dbReference type="InterPro" id="IPR009009">
    <property type="entry name" value="RlpA-like_DPBB"/>
</dbReference>
<dbReference type="PATRIC" id="fig|45068.5.peg.973"/>
<dbReference type="InterPro" id="IPR036908">
    <property type="entry name" value="RlpA-like_sf"/>
</dbReference>
<proteinExistence type="inferred from homology"/>
<dbReference type="OrthoDB" id="9779128at2"/>
<dbReference type="GO" id="GO:0008932">
    <property type="term" value="F:lytic endotransglycosylase activity"/>
    <property type="evidence" value="ECO:0007669"/>
    <property type="project" value="UniProtKB-UniRule"/>
</dbReference>
<comment type="subcellular location">
    <subcellularLocation>
        <location evidence="4">Cell membrane</location>
        <topology evidence="4">Lipid-anchor</topology>
    </subcellularLocation>
</comment>
<sequence>MRLQFILIVLLLCSCQTKSPLTHHSTVEVKSPQHKKTNTHISPPRKNLGQTEERDGAPKEPVAYTAKQVKPVNEPLSRYGNPAVYKVNGTQYEVKPTSKGYYERGLASWYGTKFHQKRTSSGEDYDLYAMTAAHKTLPLPTYVKVKNLLNNREIIVKVNDRGPFHKDRIIDLSYAAASKLGLLPKGTAPVEIRALTTHDPEKSAQYYLQAGAFSNPDLAQSLYGKLKKLLSAPVHIEKYQTFHVVKLGPFMSREAAERAKVLLAEKGIKNVFSLLQ</sequence>
<dbReference type="Gene3D" id="2.40.40.10">
    <property type="entry name" value="RlpA-like domain"/>
    <property type="match status" value="1"/>
</dbReference>
<dbReference type="HAMAP" id="MF_02071">
    <property type="entry name" value="RlpA"/>
    <property type="match status" value="1"/>
</dbReference>
<dbReference type="Pfam" id="PF05036">
    <property type="entry name" value="SPOR"/>
    <property type="match status" value="1"/>
</dbReference>
<dbReference type="Pfam" id="PF03330">
    <property type="entry name" value="DPBB_1"/>
    <property type="match status" value="1"/>
</dbReference>
<keyword evidence="4" id="KW-0472">Membrane</keyword>
<organism evidence="8 9">
    <name type="scientific">Legionella londiniensis</name>
    <dbReference type="NCBI Taxonomy" id="45068"/>
    <lineage>
        <taxon>Bacteria</taxon>
        <taxon>Pseudomonadati</taxon>
        <taxon>Pseudomonadota</taxon>
        <taxon>Gammaproteobacteria</taxon>
        <taxon>Legionellales</taxon>
        <taxon>Legionellaceae</taxon>
        <taxon>Legionella</taxon>
    </lineage>
</organism>
<evidence type="ECO:0000256" key="5">
    <source>
        <dbReference type="RuleBase" id="RU003495"/>
    </source>
</evidence>
<evidence type="ECO:0000313" key="9">
    <source>
        <dbReference type="Proteomes" id="UP000054997"/>
    </source>
</evidence>
<evidence type="ECO:0000256" key="1">
    <source>
        <dbReference type="ARBA" id="ARBA00022729"/>
    </source>
</evidence>
<dbReference type="PROSITE" id="PS51257">
    <property type="entry name" value="PROKAR_LIPOPROTEIN"/>
    <property type="match status" value="1"/>
</dbReference>
<dbReference type="GO" id="GO:0000270">
    <property type="term" value="P:peptidoglycan metabolic process"/>
    <property type="evidence" value="ECO:0007669"/>
    <property type="project" value="UniProtKB-UniRule"/>
</dbReference>
<comment type="function">
    <text evidence="4">Lytic transglycosylase with a strong preference for naked glycan strands that lack stem peptides.</text>
</comment>
<comment type="caution">
    <text evidence="8">The sequence shown here is derived from an EMBL/GenBank/DDBJ whole genome shotgun (WGS) entry which is preliminary data.</text>
</comment>
<keyword evidence="3 4" id="KW-0961">Cell wall biogenesis/degradation</keyword>
<dbReference type="GO" id="GO:0042834">
    <property type="term" value="F:peptidoglycan binding"/>
    <property type="evidence" value="ECO:0007669"/>
    <property type="project" value="InterPro"/>
</dbReference>
<name>A0A0W0VNJ5_9GAMM</name>
<dbReference type="CDD" id="cd22268">
    <property type="entry name" value="DPBB_RlpA-like"/>
    <property type="match status" value="1"/>
</dbReference>
<keyword evidence="4 8" id="KW-0449">Lipoprotein</keyword>
<keyword evidence="1" id="KW-0732">Signal</keyword>
<feature type="domain" description="SPOR" evidence="7">
    <location>
        <begin position="200"/>
        <end position="276"/>
    </location>
</feature>
<evidence type="ECO:0000256" key="4">
    <source>
        <dbReference type="HAMAP-Rule" id="MF_02071"/>
    </source>
</evidence>